<protein>
    <submittedName>
        <fullName evidence="5">Uncharacterized protein</fullName>
    </submittedName>
</protein>
<keyword evidence="4" id="KW-1185">Reference proteome</keyword>
<feature type="coiled-coil region" evidence="1">
    <location>
        <begin position="32"/>
        <end position="59"/>
    </location>
</feature>
<evidence type="ECO:0000313" key="5">
    <source>
        <dbReference type="WBParaSite" id="MhA1_Contig219.frz3.gene2"/>
    </source>
</evidence>
<accession>A0A1I8BEW7</accession>
<feature type="chain" id="PRO_5009315762" evidence="3">
    <location>
        <begin position="23"/>
        <end position="205"/>
    </location>
</feature>
<proteinExistence type="predicted"/>
<evidence type="ECO:0000256" key="3">
    <source>
        <dbReference type="SAM" id="SignalP"/>
    </source>
</evidence>
<feature type="compositionally biased region" description="Basic and acidic residues" evidence="2">
    <location>
        <begin position="142"/>
        <end position="157"/>
    </location>
</feature>
<feature type="signal peptide" evidence="3">
    <location>
        <begin position="1"/>
        <end position="22"/>
    </location>
</feature>
<keyword evidence="3" id="KW-0732">Signal</keyword>
<reference evidence="5" key="1">
    <citation type="submission" date="2016-11" db="UniProtKB">
        <authorList>
            <consortium name="WormBaseParasite"/>
        </authorList>
    </citation>
    <scope>IDENTIFICATION</scope>
</reference>
<sequence>MKLIYFTIFLLFIFNLFELSECGGCLTSDEKSDEKKLTIEQFKEELTKLNNRQSNWNTKYGQEKILSNKASKELDSIRARRHELSEIAKNQGFIPQEVEHETKPSQPSGSGQRTYEKKIDYSKFGIDPSTYNEEEYHRQLDKAMKESQKTEEDEKQAYKALTIEETSSQDIQPAYTESQYSDPTDKKGKGAIVYEDKKGKGKKRQ</sequence>
<feature type="compositionally biased region" description="Polar residues" evidence="2">
    <location>
        <begin position="164"/>
        <end position="182"/>
    </location>
</feature>
<dbReference type="AlphaFoldDB" id="A0A1I8BEW7"/>
<evidence type="ECO:0000313" key="4">
    <source>
        <dbReference type="Proteomes" id="UP000095281"/>
    </source>
</evidence>
<organism evidence="4 5">
    <name type="scientific">Meloidogyne hapla</name>
    <name type="common">Root-knot nematode worm</name>
    <dbReference type="NCBI Taxonomy" id="6305"/>
    <lineage>
        <taxon>Eukaryota</taxon>
        <taxon>Metazoa</taxon>
        <taxon>Ecdysozoa</taxon>
        <taxon>Nematoda</taxon>
        <taxon>Chromadorea</taxon>
        <taxon>Rhabditida</taxon>
        <taxon>Tylenchina</taxon>
        <taxon>Tylenchomorpha</taxon>
        <taxon>Tylenchoidea</taxon>
        <taxon>Meloidogynidae</taxon>
        <taxon>Meloidogyninae</taxon>
        <taxon>Meloidogyne</taxon>
    </lineage>
</organism>
<evidence type="ECO:0000256" key="1">
    <source>
        <dbReference type="SAM" id="Coils"/>
    </source>
</evidence>
<dbReference type="WBParaSite" id="MhA1_Contig219.frz3.gene2">
    <property type="protein sequence ID" value="MhA1_Contig219.frz3.gene2"/>
    <property type="gene ID" value="MhA1_Contig219.frz3.gene2"/>
</dbReference>
<feature type="compositionally biased region" description="Basic and acidic residues" evidence="2">
    <location>
        <begin position="183"/>
        <end position="198"/>
    </location>
</feature>
<evidence type="ECO:0000256" key="2">
    <source>
        <dbReference type="SAM" id="MobiDB-lite"/>
    </source>
</evidence>
<feature type="region of interest" description="Disordered" evidence="2">
    <location>
        <begin position="90"/>
        <end position="116"/>
    </location>
</feature>
<feature type="compositionally biased region" description="Polar residues" evidence="2">
    <location>
        <begin position="104"/>
        <end position="113"/>
    </location>
</feature>
<feature type="region of interest" description="Disordered" evidence="2">
    <location>
        <begin position="142"/>
        <end position="205"/>
    </location>
</feature>
<dbReference type="Proteomes" id="UP000095281">
    <property type="component" value="Unplaced"/>
</dbReference>
<name>A0A1I8BEW7_MELHA</name>
<keyword evidence="1" id="KW-0175">Coiled coil</keyword>